<accession>A0A060BQR8</accession>
<organism evidence="2">
    <name type="scientific">uncultured Lactobacillus sp</name>
    <dbReference type="NCBI Taxonomy" id="153152"/>
    <lineage>
        <taxon>Bacteria</taxon>
        <taxon>Bacillati</taxon>
        <taxon>Bacillota</taxon>
        <taxon>Bacilli</taxon>
        <taxon>Lactobacillales</taxon>
        <taxon>Lactobacillaceae</taxon>
        <taxon>Lactobacillus</taxon>
        <taxon>environmental samples</taxon>
    </lineage>
</organism>
<dbReference type="SUPFAM" id="SSF53448">
    <property type="entry name" value="Nucleotide-diphospho-sugar transferases"/>
    <property type="match status" value="1"/>
</dbReference>
<dbReference type="Pfam" id="PF00535">
    <property type="entry name" value="Glycos_transf_2"/>
    <property type="match status" value="1"/>
</dbReference>
<dbReference type="CDD" id="cd00761">
    <property type="entry name" value="Glyco_tranf_GTA_type"/>
    <property type="match status" value="1"/>
</dbReference>
<dbReference type="PANTHER" id="PTHR22916:SF3">
    <property type="entry name" value="UDP-GLCNAC:BETAGAL BETA-1,3-N-ACETYLGLUCOSAMINYLTRANSFERASE-LIKE PROTEIN 1"/>
    <property type="match status" value="1"/>
</dbReference>
<dbReference type="GO" id="GO:0016758">
    <property type="term" value="F:hexosyltransferase activity"/>
    <property type="evidence" value="ECO:0007669"/>
    <property type="project" value="UniProtKB-ARBA"/>
</dbReference>
<dbReference type="InterPro" id="IPR001173">
    <property type="entry name" value="Glyco_trans_2-like"/>
</dbReference>
<evidence type="ECO:0000259" key="1">
    <source>
        <dbReference type="Pfam" id="PF00535"/>
    </source>
</evidence>
<reference evidence="2" key="1">
    <citation type="journal article" date="2013" name="Environ. Microbiol.">
        <title>Seasonally variable intestinal metagenomes of the red palm weevil (Rhynchophorus ferrugineus).</title>
        <authorList>
            <person name="Jia S."/>
            <person name="Zhang X."/>
            <person name="Zhang G."/>
            <person name="Yin A."/>
            <person name="Zhang S."/>
            <person name="Li F."/>
            <person name="Wang L."/>
            <person name="Zhao D."/>
            <person name="Yun Q."/>
            <person name="Tala"/>
            <person name="Wang J."/>
            <person name="Sun G."/>
            <person name="Baabdullah M."/>
            <person name="Yu X."/>
            <person name="Hu S."/>
            <person name="Al-Mssallem I.S."/>
            <person name="Yu J."/>
        </authorList>
    </citation>
    <scope>NUCLEOTIDE SEQUENCE</scope>
</reference>
<dbReference type="AlphaFoldDB" id="A0A060BQR8"/>
<feature type="domain" description="Glycosyltransferase 2-like" evidence="1">
    <location>
        <begin position="2"/>
        <end position="119"/>
    </location>
</feature>
<feature type="non-terminal residue" evidence="2">
    <location>
        <position position="147"/>
    </location>
</feature>
<sequence length="147" mass="16115">MVVPVYNVAAYLNDCLLPLAEQSIAYPYEVILVDDGSTDESGEICEVFKRRYPRIFEVIHQENLGLPVARNKGISIARGRWIAFADSDDIPSRDFALTLFHCVSSHHECQVCSANFSIINDSGKVRRAPGKSGQSSGLVAAGDLLDD</sequence>
<dbReference type="PANTHER" id="PTHR22916">
    <property type="entry name" value="GLYCOSYLTRANSFERASE"/>
    <property type="match status" value="1"/>
</dbReference>
<name>A0A060BQR8_9LACO</name>
<proteinExistence type="predicted"/>
<dbReference type="EMBL" id="KF117764">
    <property type="protein sequence ID" value="AIA85022.1"/>
    <property type="molecule type" value="Genomic_DNA"/>
</dbReference>
<dbReference type="Gene3D" id="3.90.550.10">
    <property type="entry name" value="Spore Coat Polysaccharide Biosynthesis Protein SpsA, Chain A"/>
    <property type="match status" value="1"/>
</dbReference>
<dbReference type="InterPro" id="IPR029044">
    <property type="entry name" value="Nucleotide-diphossugar_trans"/>
</dbReference>
<protein>
    <submittedName>
        <fullName evidence="2">Glycos_transf_2</fullName>
    </submittedName>
</protein>
<evidence type="ECO:0000313" key="2">
    <source>
        <dbReference type="EMBL" id="AIA85022.1"/>
    </source>
</evidence>